<evidence type="ECO:0000313" key="3">
    <source>
        <dbReference type="EMBL" id="CAK9076036.1"/>
    </source>
</evidence>
<evidence type="ECO:0000256" key="1">
    <source>
        <dbReference type="SAM" id="MobiDB-lite"/>
    </source>
</evidence>
<comment type="caution">
    <text evidence="2">The sequence shown here is derived from an EMBL/GenBank/DDBJ whole genome shotgun (WGS) entry which is preliminary data.</text>
</comment>
<feature type="region of interest" description="Disordered" evidence="1">
    <location>
        <begin position="148"/>
        <end position="169"/>
    </location>
</feature>
<dbReference type="EMBL" id="CAXAMN010023239">
    <property type="protein sequence ID" value="CAK9076036.1"/>
    <property type="molecule type" value="Genomic_DNA"/>
</dbReference>
<organism evidence="2 4">
    <name type="scientific">Durusdinium trenchii</name>
    <dbReference type="NCBI Taxonomy" id="1381693"/>
    <lineage>
        <taxon>Eukaryota</taxon>
        <taxon>Sar</taxon>
        <taxon>Alveolata</taxon>
        <taxon>Dinophyceae</taxon>
        <taxon>Suessiales</taxon>
        <taxon>Symbiodiniaceae</taxon>
        <taxon>Durusdinium</taxon>
    </lineage>
</organism>
<proteinExistence type="predicted"/>
<reference evidence="2 4" key="1">
    <citation type="submission" date="2024-02" db="EMBL/GenBank/DDBJ databases">
        <authorList>
            <person name="Chen Y."/>
            <person name="Shah S."/>
            <person name="Dougan E. K."/>
            <person name="Thang M."/>
            <person name="Chan C."/>
        </authorList>
    </citation>
    <scope>NUCLEOTIDE SEQUENCE [LARGE SCALE GENOMIC DNA]</scope>
</reference>
<evidence type="ECO:0008006" key="5">
    <source>
        <dbReference type="Google" id="ProtNLM"/>
    </source>
</evidence>
<evidence type="ECO:0000313" key="4">
    <source>
        <dbReference type="Proteomes" id="UP001642484"/>
    </source>
</evidence>
<keyword evidence="4" id="KW-1185">Reference proteome</keyword>
<accession>A0ABP0PM76</accession>
<evidence type="ECO:0000313" key="2">
    <source>
        <dbReference type="EMBL" id="CAK9075830.1"/>
    </source>
</evidence>
<protein>
    <recommendedName>
        <fullName evidence="5">Cilia- and flagella-associated protein 206</fullName>
    </recommendedName>
</protein>
<dbReference type="EMBL" id="CAXAMN010023195">
    <property type="protein sequence ID" value="CAK9075830.1"/>
    <property type="molecule type" value="Genomic_DNA"/>
</dbReference>
<sequence length="169" mass="19253">MAKWNFPGEEDHGAFWRPEVDELVQDLPSRGEEEQMDERTDEGVAEYFVAGMLKAREEGLDLFARTPTRGQVCRVSARPVRPSSKGAPSQESDARPPWNRSTVPKPWSSEGFKVNHTRWSAWALQEDRRSLEAQARDRRVQVMCNELSRYLHERPTSGSDGGALSRRSP</sequence>
<name>A0ABP0PM76_9DINO</name>
<gene>
    <name evidence="2" type="ORF">CCMP2556_LOCUS37364</name>
    <name evidence="3" type="ORF">CCMP2556_LOCUS37459</name>
</gene>
<dbReference type="Proteomes" id="UP001642484">
    <property type="component" value="Unassembled WGS sequence"/>
</dbReference>
<feature type="region of interest" description="Disordered" evidence="1">
    <location>
        <begin position="74"/>
        <end position="111"/>
    </location>
</feature>